<accession>A0ACA9M9Y9</accession>
<dbReference type="EMBL" id="CAJVPM010010652">
    <property type="protein sequence ID" value="CAG8574902.1"/>
    <property type="molecule type" value="Genomic_DNA"/>
</dbReference>
<organism evidence="1 2">
    <name type="scientific">Scutellospora calospora</name>
    <dbReference type="NCBI Taxonomy" id="85575"/>
    <lineage>
        <taxon>Eukaryota</taxon>
        <taxon>Fungi</taxon>
        <taxon>Fungi incertae sedis</taxon>
        <taxon>Mucoromycota</taxon>
        <taxon>Glomeromycotina</taxon>
        <taxon>Glomeromycetes</taxon>
        <taxon>Diversisporales</taxon>
        <taxon>Gigasporaceae</taxon>
        <taxon>Scutellospora</taxon>
    </lineage>
</organism>
<evidence type="ECO:0000313" key="2">
    <source>
        <dbReference type="Proteomes" id="UP000789860"/>
    </source>
</evidence>
<reference evidence="1" key="1">
    <citation type="submission" date="2021-06" db="EMBL/GenBank/DDBJ databases">
        <authorList>
            <person name="Kallberg Y."/>
            <person name="Tangrot J."/>
            <person name="Rosling A."/>
        </authorList>
    </citation>
    <scope>NUCLEOTIDE SEQUENCE</scope>
    <source>
        <strain evidence="1">AU212A</strain>
    </source>
</reference>
<sequence>MTDYPGYIYAAIISLGGIVGYVKAGSIPSLIFGLTFGGFAAYGANRYSANPKNVGTALRA</sequence>
<evidence type="ECO:0000313" key="1">
    <source>
        <dbReference type="EMBL" id="CAG8574902.1"/>
    </source>
</evidence>
<gene>
    <name evidence="1" type="ORF">SCALOS_LOCUS5980</name>
</gene>
<keyword evidence="2" id="KW-1185">Reference proteome</keyword>
<dbReference type="Proteomes" id="UP000789860">
    <property type="component" value="Unassembled WGS sequence"/>
</dbReference>
<proteinExistence type="predicted"/>
<comment type="caution">
    <text evidence="1">The sequence shown here is derived from an EMBL/GenBank/DDBJ whole genome shotgun (WGS) entry which is preliminary data.</text>
</comment>
<protein>
    <submittedName>
        <fullName evidence="1">5576_t:CDS:1</fullName>
    </submittedName>
</protein>
<name>A0ACA9M9Y9_9GLOM</name>